<comment type="caution">
    <text evidence="1">The sequence shown here is derived from an EMBL/GenBank/DDBJ whole genome shotgun (WGS) entry which is preliminary data.</text>
</comment>
<sequence>MDNVSVNFDLSILCQGDDSDIATADLGSAVDKVSVSRGVQYTDGKLTGECDVFYHDVLPCATAVEHDFNGVVLKDAFGVGLAMTHIKALFIKNLTGGLLTIGAAANPMVIFGTEATDTLELVDDGEWYMSWPGLGLSIAAAGELEFVHAEGGAKDVEIIAAGRRA</sequence>
<evidence type="ECO:0000313" key="1">
    <source>
        <dbReference type="EMBL" id="GAF68455.1"/>
    </source>
</evidence>
<dbReference type="AlphaFoldDB" id="X0SXF1"/>
<organism evidence="1">
    <name type="scientific">marine sediment metagenome</name>
    <dbReference type="NCBI Taxonomy" id="412755"/>
    <lineage>
        <taxon>unclassified sequences</taxon>
        <taxon>metagenomes</taxon>
        <taxon>ecological metagenomes</taxon>
    </lineage>
</organism>
<protein>
    <submittedName>
        <fullName evidence="1">Uncharacterized protein</fullName>
    </submittedName>
</protein>
<name>X0SXF1_9ZZZZ</name>
<reference evidence="1" key="1">
    <citation type="journal article" date="2014" name="Front. Microbiol.">
        <title>High frequency of phylogenetically diverse reductive dehalogenase-homologous genes in deep subseafloor sedimentary metagenomes.</title>
        <authorList>
            <person name="Kawai M."/>
            <person name="Futagami T."/>
            <person name="Toyoda A."/>
            <person name="Takaki Y."/>
            <person name="Nishi S."/>
            <person name="Hori S."/>
            <person name="Arai W."/>
            <person name="Tsubouchi T."/>
            <person name="Morono Y."/>
            <person name="Uchiyama I."/>
            <person name="Ito T."/>
            <person name="Fujiyama A."/>
            <person name="Inagaki F."/>
            <person name="Takami H."/>
        </authorList>
    </citation>
    <scope>NUCLEOTIDE SEQUENCE</scope>
    <source>
        <strain evidence="1">Expedition CK06-06</strain>
    </source>
</reference>
<dbReference type="EMBL" id="BARS01005093">
    <property type="protein sequence ID" value="GAF68455.1"/>
    <property type="molecule type" value="Genomic_DNA"/>
</dbReference>
<proteinExistence type="predicted"/>
<accession>X0SXF1</accession>
<gene>
    <name evidence="1" type="ORF">S01H1_09972</name>
</gene>